<feature type="signal peptide" evidence="2">
    <location>
        <begin position="1"/>
        <end position="22"/>
    </location>
</feature>
<organism evidence="3">
    <name type="scientific">Methyloraptor flagellatus</name>
    <dbReference type="NCBI Taxonomy" id="3162530"/>
    <lineage>
        <taxon>Bacteria</taxon>
        <taxon>Pseudomonadati</taxon>
        <taxon>Pseudomonadota</taxon>
        <taxon>Alphaproteobacteria</taxon>
        <taxon>Hyphomicrobiales</taxon>
        <taxon>Ancalomicrobiaceae</taxon>
        <taxon>Methyloraptor</taxon>
    </lineage>
</organism>
<keyword evidence="1 2" id="KW-0732">Signal</keyword>
<gene>
    <name evidence="3" type="ORF">ABS361_10750</name>
</gene>
<evidence type="ECO:0000256" key="1">
    <source>
        <dbReference type="ARBA" id="ARBA00022729"/>
    </source>
</evidence>
<accession>A0AAU7XI23</accession>
<dbReference type="KEGG" id="mflg:ABS361_10750"/>
<dbReference type="PANTHER" id="PTHR47637:SF1">
    <property type="entry name" value="CHAPERONE SURA"/>
    <property type="match status" value="1"/>
</dbReference>
<dbReference type="PANTHER" id="PTHR47637">
    <property type="entry name" value="CHAPERONE SURA"/>
    <property type="match status" value="1"/>
</dbReference>
<evidence type="ECO:0000313" key="3">
    <source>
        <dbReference type="EMBL" id="XBY46643.1"/>
    </source>
</evidence>
<name>A0AAU7XI23_9HYPH</name>
<dbReference type="Pfam" id="PF13624">
    <property type="entry name" value="SurA_N_3"/>
    <property type="match status" value="1"/>
</dbReference>
<proteinExistence type="predicted"/>
<dbReference type="AlphaFoldDB" id="A0AAU7XI23"/>
<dbReference type="SUPFAM" id="SSF109998">
    <property type="entry name" value="Triger factor/SurA peptide-binding domain-like"/>
    <property type="match status" value="1"/>
</dbReference>
<dbReference type="RefSeq" id="WP_407051736.1">
    <property type="nucleotide sequence ID" value="NZ_CP158568.1"/>
</dbReference>
<reference evidence="3" key="1">
    <citation type="submission" date="2024-06" db="EMBL/GenBank/DDBJ databases">
        <title>Methylostella associata gen. nov., sp. nov., a novel Ancalomicrobiaceae-affiliated facultatively methylotrophic bacteria that feed on methanotrophs of the genus Methylococcus.</title>
        <authorList>
            <person name="Saltykova V."/>
            <person name="Danilova O.V."/>
            <person name="Oshkin I.Y."/>
            <person name="Belova S.E."/>
            <person name="Pimenov N.V."/>
            <person name="Dedysh S.N."/>
        </authorList>
    </citation>
    <scope>NUCLEOTIDE SEQUENCE</scope>
    <source>
        <strain evidence="3">S20</strain>
    </source>
</reference>
<evidence type="ECO:0000256" key="2">
    <source>
        <dbReference type="SAM" id="SignalP"/>
    </source>
</evidence>
<dbReference type="InterPro" id="IPR027304">
    <property type="entry name" value="Trigger_fact/SurA_dom_sf"/>
</dbReference>
<dbReference type="SUPFAM" id="SSF54534">
    <property type="entry name" value="FKBP-like"/>
    <property type="match status" value="1"/>
</dbReference>
<protein>
    <submittedName>
        <fullName evidence="3">SurA N-terminal domain-containing protein</fullName>
    </submittedName>
</protein>
<feature type="chain" id="PRO_5043986367" evidence="2">
    <location>
        <begin position="23"/>
        <end position="319"/>
    </location>
</feature>
<dbReference type="Gene3D" id="1.10.4030.10">
    <property type="entry name" value="Porin chaperone SurA, peptide-binding domain"/>
    <property type="match status" value="1"/>
</dbReference>
<dbReference type="InterPro" id="IPR050280">
    <property type="entry name" value="OMP_Chaperone_SurA"/>
</dbReference>
<dbReference type="EMBL" id="CP158568">
    <property type="protein sequence ID" value="XBY46643.1"/>
    <property type="molecule type" value="Genomic_DNA"/>
</dbReference>
<sequence>MQFAKRAGAVAAIALSALILQGAVGRVEAQTTIKVVVNGEPITSNEINQRAKLLGLFMRGQSAASIQRAAEEELIDDKLKILEAKRVGISISDREIDTAFAGFAQRLKITPAQMTQALAQQGVDASSFKTRLRTQMMWQQLVVGRFRSTINISDAEILDALDKKGDTKDKEKLVKREGTTNEYNLQQVILVVPAQGGNAEARLREAEALRAKANGCDGLQSLVRPLKEAVVKPLGKRTEDELPDVFRGVLADVPIGKLSKPQRTPLGIEMVAVCEKRQISGDFTIRSKVEDELRQKQGELMSRRYLNDLKRIAVINYRR</sequence>